<evidence type="ECO:0000256" key="7">
    <source>
        <dbReference type="ARBA" id="ARBA00022786"/>
    </source>
</evidence>
<evidence type="ECO:0000256" key="1">
    <source>
        <dbReference type="ARBA" id="ARBA00000707"/>
    </source>
</evidence>
<dbReference type="PROSITE" id="PS50235">
    <property type="entry name" value="USP_3"/>
    <property type="match status" value="1"/>
</dbReference>
<dbReference type="Pfam" id="PF06337">
    <property type="entry name" value="DUSP"/>
    <property type="match status" value="1"/>
</dbReference>
<keyword evidence="9" id="KW-0788">Thiol protease</keyword>
<dbReference type="FunCoup" id="A0A067QR02">
    <property type="interactions" value="1793"/>
</dbReference>
<dbReference type="GO" id="GO:0005794">
    <property type="term" value="C:Golgi apparatus"/>
    <property type="evidence" value="ECO:0007669"/>
    <property type="project" value="TreeGrafter"/>
</dbReference>
<evidence type="ECO:0000256" key="11">
    <source>
        <dbReference type="ARBA" id="ARBA00071642"/>
    </source>
</evidence>
<keyword evidence="8 16" id="KW-0378">Hydrolase</keyword>
<dbReference type="InterPro" id="IPR057368">
    <property type="entry name" value="USP32_N"/>
</dbReference>
<keyword evidence="7" id="KW-0833">Ubl conjugation pathway</keyword>
<organism evidence="16 17">
    <name type="scientific">Zootermopsis nevadensis</name>
    <name type="common">Dampwood termite</name>
    <dbReference type="NCBI Taxonomy" id="136037"/>
    <lineage>
        <taxon>Eukaryota</taxon>
        <taxon>Metazoa</taxon>
        <taxon>Ecdysozoa</taxon>
        <taxon>Arthropoda</taxon>
        <taxon>Hexapoda</taxon>
        <taxon>Insecta</taxon>
        <taxon>Pterygota</taxon>
        <taxon>Neoptera</taxon>
        <taxon>Polyneoptera</taxon>
        <taxon>Dictyoptera</taxon>
        <taxon>Blattodea</taxon>
        <taxon>Blattoidea</taxon>
        <taxon>Termitoidae</taxon>
        <taxon>Termopsidae</taxon>
        <taxon>Zootermopsis</taxon>
    </lineage>
</organism>
<keyword evidence="6" id="KW-0677">Repeat</keyword>
<dbReference type="SUPFAM" id="SSF47473">
    <property type="entry name" value="EF-hand"/>
    <property type="match status" value="2"/>
</dbReference>
<dbReference type="GO" id="GO:0004843">
    <property type="term" value="F:cysteine-type deubiquitinase activity"/>
    <property type="evidence" value="ECO:0007669"/>
    <property type="project" value="UniProtKB-EC"/>
</dbReference>
<dbReference type="Gene3D" id="3.30.2230.10">
    <property type="entry name" value="DUSP-like"/>
    <property type="match status" value="1"/>
</dbReference>
<dbReference type="Proteomes" id="UP000027135">
    <property type="component" value="Unassembled WGS sequence"/>
</dbReference>
<evidence type="ECO:0000259" key="15">
    <source>
        <dbReference type="PROSITE" id="PS51283"/>
    </source>
</evidence>
<dbReference type="CDD" id="cd00051">
    <property type="entry name" value="EFh"/>
    <property type="match status" value="1"/>
</dbReference>
<dbReference type="FunFam" id="3.90.70.10:FF:000018">
    <property type="entry name" value="Ubiquitin carboxyl-terminal hydrolase 32"/>
    <property type="match status" value="1"/>
</dbReference>
<evidence type="ECO:0000256" key="9">
    <source>
        <dbReference type="ARBA" id="ARBA00022807"/>
    </source>
</evidence>
<dbReference type="STRING" id="136037.A0A067QR02"/>
<name>A0A067QR02_ZOONE</name>
<dbReference type="PANTHER" id="PTHR21646">
    <property type="entry name" value="UBIQUITIN CARBOXYL-TERMINAL HYDROLASE"/>
    <property type="match status" value="1"/>
</dbReference>
<feature type="compositionally biased region" description="Low complexity" evidence="12">
    <location>
        <begin position="1125"/>
        <end position="1146"/>
    </location>
</feature>
<evidence type="ECO:0000256" key="12">
    <source>
        <dbReference type="SAM" id="MobiDB-lite"/>
    </source>
</evidence>
<dbReference type="eggNOG" id="KOG1870">
    <property type="taxonomic scope" value="Eukaryota"/>
</dbReference>
<dbReference type="FunFam" id="3.10.20.90:FF:000218">
    <property type="entry name" value="Ubiquitin carboxyl-terminal hydrolase 32"/>
    <property type="match status" value="1"/>
</dbReference>
<dbReference type="InterPro" id="IPR035927">
    <property type="entry name" value="DUSP-like_sf"/>
</dbReference>
<evidence type="ECO:0000259" key="14">
    <source>
        <dbReference type="PROSITE" id="PS50235"/>
    </source>
</evidence>
<evidence type="ECO:0000256" key="8">
    <source>
        <dbReference type="ARBA" id="ARBA00022801"/>
    </source>
</evidence>
<comment type="catalytic activity">
    <reaction evidence="1">
        <text>Thiol-dependent hydrolysis of ester, thioester, amide, peptide and isopeptide bonds formed by the C-terminal Gly of ubiquitin (a 76-residue protein attached to proteins as an intracellular targeting signal).</text>
        <dbReference type="EC" id="3.4.19.12"/>
    </reaction>
</comment>
<dbReference type="eggNOG" id="KOG0044">
    <property type="taxonomic scope" value="Eukaryota"/>
</dbReference>
<dbReference type="Pfam" id="PF00443">
    <property type="entry name" value="UCH"/>
    <property type="match status" value="1"/>
</dbReference>
<dbReference type="PROSITE" id="PS00972">
    <property type="entry name" value="USP_1"/>
    <property type="match status" value="1"/>
</dbReference>
<feature type="region of interest" description="Disordered" evidence="12">
    <location>
        <begin position="421"/>
        <end position="445"/>
    </location>
</feature>
<dbReference type="OMA" id="FKADNRR"/>
<feature type="compositionally biased region" description="Low complexity" evidence="12">
    <location>
        <begin position="1157"/>
        <end position="1176"/>
    </location>
</feature>
<evidence type="ECO:0000256" key="10">
    <source>
        <dbReference type="ARBA" id="ARBA00022837"/>
    </source>
</evidence>
<dbReference type="InterPro" id="IPR028889">
    <property type="entry name" value="USP"/>
</dbReference>
<dbReference type="FunFam" id="1.10.238.10:FF:000081">
    <property type="entry name" value="Ubiquitin carboxyl-terminal hydrolase 32"/>
    <property type="match status" value="1"/>
</dbReference>
<feature type="region of interest" description="Disordered" evidence="12">
    <location>
        <begin position="1106"/>
        <end position="1176"/>
    </location>
</feature>
<dbReference type="SUPFAM" id="SSF143791">
    <property type="entry name" value="DUSP-like"/>
    <property type="match status" value="1"/>
</dbReference>
<dbReference type="SUPFAM" id="SSF54001">
    <property type="entry name" value="Cysteine proteinases"/>
    <property type="match status" value="1"/>
</dbReference>
<evidence type="ECO:0000313" key="17">
    <source>
        <dbReference type="Proteomes" id="UP000027135"/>
    </source>
</evidence>
<keyword evidence="3" id="KW-0597">Phosphoprotein</keyword>
<dbReference type="Pfam" id="PF25265">
    <property type="entry name" value="USP32_N"/>
    <property type="match status" value="1"/>
</dbReference>
<feature type="region of interest" description="Disordered" evidence="12">
    <location>
        <begin position="499"/>
        <end position="548"/>
    </location>
</feature>
<dbReference type="InterPro" id="IPR011992">
    <property type="entry name" value="EF-hand-dom_pair"/>
</dbReference>
<dbReference type="PROSITE" id="PS51283">
    <property type="entry name" value="DUSP"/>
    <property type="match status" value="1"/>
</dbReference>
<feature type="domain" description="EF-hand" evidence="13">
    <location>
        <begin position="265"/>
        <end position="300"/>
    </location>
</feature>
<sequence>MGARDSKPCCITYEEAVKRVTDAELKRLKEAFKRVSTLNGCITKQSFIKDVLGEGVPTPVAEYIFSACGGTQKGIGLKDLLCGLVLLTRGREEEKLKFLFGLYSNESGSYVVREELQCMLQACENGYVPDSIASLFSERDRASYEEFHDWLTAHPDATSLSRWLLSEPCTITLSNELETPTFYQTLAGVTHLEETDIMELEKRYWLLKGQSHTGKLDLDTLVPLISPPVPLSVCPGVFGAFDENRDSHIDFKEMACGISAACRGPLTERQKFCFKVFDIDRDGVLSEEELQHMIDVLLFVCRENKSPEELALDPYGQADTAAVLIDIRKHASGDGLSTEEYLMWTVNNPLPMEFLNLLFQVCHIVLGLRPVSREEEGDIVRGWLEREERRGYRVGQFWYLIAMDWWRSWNDYATFRAGSESPLTNSANGSCSGSNTGSLKRTGRLSGRRMQQQFSLVEDCVALDNNSSVVVTGINPLDNAVSWDTFSWQQRALGASPKKASSSSLSLLGTQDCSRPPSVTSSPSHSPRQPRKTMPSSAVGPPSAPGPIDNTVLVATPACKVVTLTGEGGKLKRNLMLVRWRDFELVPDSLWKALFQWYGGAPALPRQVILPRDSQQVELELYPLNLRLLRHQAQPARAPQTAWSGMVGGYGAAALSTTGYAYVSNLPTPPKRYLAYVAAFSRMATVKQVYDFLCSRLRIRPEDMRLWHYRDENNMLLIEDEEPTLEDLGILDEDQLLIEVRNKDLTWPEEMGSLATPMQDKRKQVPTEKGATGLNNLGNTCFMNAALQCVSNTCALTQYFTGNMHLYELNRNNPLGMKGHIAKRYGDLIHDIWSGTAKTIAPLKLRWTIGKYAPRFNGFQQHDSQELLAFLLDGLHEDLNRVYDKPYVELKDSDGRPDVIVAQEAWENHILRNKSIIVDLFHGQLKSKVTCKVCGHESVRFDPFNYLSLPLPMESYVHVQVIVIRLDGSVPVKYGLRLNMDEKYSSVKSALSGLCGIPAHLLRLAEVTAAQIRNVPPDDQKIKTLASSSLYAYELPENMSSGSLSGGEEERLSLCSLKSQREAQTFTAIQRSIQPKQQSAGMTKIGNSIGGDISCLKQQPINSKTVIDESSEASSSPSQPPPVPAATTVESSSATPSSAPPASNSSIGMVDELSPVSQLHQSSGNSSASSGSLAGLSDTDTVTTLPGPIHGFIIALHRKMIRQDVYFMSSQKTKPSLFGLPLIVPCCESTTHQDLYQAVWVQVARLVSPLPPSETAAPNHAQDCDDSLGYEFPFVLKAVQKDGSQCAWCPWYRFCRGCRIQCCDAEFNFGSSHLAIDWDPTALHLRYQTSQERVYVEHESVALTKQQQSEPINLDYCLEAFTKEEHLGEDEKYYCSKCREHQLASKKLQIWRLPPILIVHLKRFQFVNGKWVKSQKVVNFPFKDFDPTAYLASVPKHTVVRHRELERLRFEEVGGVFIYSPLALNGGQEVISSEDRNLEAFKVEDGLLEADLCSQKRNLANGDVPNLRLSVLARERLESTSLVRTPVTDSALQDFHQHRLNLGTDPFDLKYHLYAIVSHSGILGGGHYVSYACNPNGKWYCYNDSSCKEVSENQMDTSSAYMLFYEREGLCQLQYMPSVAGKTPDTRDLDDDFDSDLKKLCCMM</sequence>
<dbReference type="PRINTS" id="PR00450">
    <property type="entry name" value="RECOVERIN"/>
</dbReference>
<evidence type="ECO:0000256" key="4">
    <source>
        <dbReference type="ARBA" id="ARBA00022670"/>
    </source>
</evidence>
<keyword evidence="5" id="KW-0479">Metal-binding</keyword>
<reference evidence="16 17" key="1">
    <citation type="journal article" date="2014" name="Nat. Commun.">
        <title>Molecular traces of alternative social organization in a termite genome.</title>
        <authorList>
            <person name="Terrapon N."/>
            <person name="Li C."/>
            <person name="Robertson H.M."/>
            <person name="Ji L."/>
            <person name="Meng X."/>
            <person name="Booth W."/>
            <person name="Chen Z."/>
            <person name="Childers C.P."/>
            <person name="Glastad K.M."/>
            <person name="Gokhale K."/>
            <person name="Gowin J."/>
            <person name="Gronenberg W."/>
            <person name="Hermansen R.A."/>
            <person name="Hu H."/>
            <person name="Hunt B.G."/>
            <person name="Huylmans A.K."/>
            <person name="Khalil S.M."/>
            <person name="Mitchell R.D."/>
            <person name="Munoz-Torres M.C."/>
            <person name="Mustard J.A."/>
            <person name="Pan H."/>
            <person name="Reese J.T."/>
            <person name="Scharf M.E."/>
            <person name="Sun F."/>
            <person name="Vogel H."/>
            <person name="Xiao J."/>
            <person name="Yang W."/>
            <person name="Yang Z."/>
            <person name="Yang Z."/>
            <person name="Zhou J."/>
            <person name="Zhu J."/>
            <person name="Brent C.S."/>
            <person name="Elsik C.G."/>
            <person name="Goodisman M.A."/>
            <person name="Liberles D.A."/>
            <person name="Roe R.M."/>
            <person name="Vargo E.L."/>
            <person name="Vilcinskas A."/>
            <person name="Wang J."/>
            <person name="Bornberg-Bauer E."/>
            <person name="Korb J."/>
            <person name="Zhang G."/>
            <person name="Liebig J."/>
        </authorList>
    </citation>
    <scope>NUCLEOTIDE SEQUENCE [LARGE SCALE GENOMIC DNA]</scope>
    <source>
        <tissue evidence="16">Whole organism</tissue>
    </source>
</reference>
<dbReference type="GO" id="GO:0016579">
    <property type="term" value="P:protein deubiquitination"/>
    <property type="evidence" value="ECO:0007669"/>
    <property type="project" value="InterPro"/>
</dbReference>
<evidence type="ECO:0000256" key="5">
    <source>
        <dbReference type="ARBA" id="ARBA00022723"/>
    </source>
</evidence>
<dbReference type="SMART" id="SM00695">
    <property type="entry name" value="DUSP"/>
    <property type="match status" value="1"/>
</dbReference>
<dbReference type="Gene3D" id="3.90.70.10">
    <property type="entry name" value="Cysteine proteinases"/>
    <property type="match status" value="2"/>
</dbReference>
<keyword evidence="10" id="KW-0106">Calcium</keyword>
<evidence type="ECO:0000256" key="6">
    <source>
        <dbReference type="ARBA" id="ARBA00022737"/>
    </source>
</evidence>
<proteinExistence type="predicted"/>
<dbReference type="PROSITE" id="PS50222">
    <property type="entry name" value="EF_HAND_2"/>
    <property type="match status" value="1"/>
</dbReference>
<evidence type="ECO:0000259" key="13">
    <source>
        <dbReference type="PROSITE" id="PS50222"/>
    </source>
</evidence>
<accession>A0A067QR02</accession>
<dbReference type="Gene3D" id="3.10.20.90">
    <property type="entry name" value="Phosphatidylinositol 3-kinase Catalytic Subunit, Chain A, domain 1"/>
    <property type="match status" value="1"/>
</dbReference>
<dbReference type="InParanoid" id="A0A067QR02"/>
<dbReference type="GO" id="GO:0005509">
    <property type="term" value="F:calcium ion binding"/>
    <property type="evidence" value="ECO:0007669"/>
    <property type="project" value="InterPro"/>
</dbReference>
<evidence type="ECO:0000313" key="16">
    <source>
        <dbReference type="EMBL" id="KDR07325.1"/>
    </source>
</evidence>
<dbReference type="InterPro" id="IPR006615">
    <property type="entry name" value="Pept_C19_DUSP"/>
</dbReference>
<dbReference type="EMBL" id="KK853478">
    <property type="protein sequence ID" value="KDR07325.1"/>
    <property type="molecule type" value="Genomic_DNA"/>
</dbReference>
<evidence type="ECO:0000256" key="3">
    <source>
        <dbReference type="ARBA" id="ARBA00022553"/>
    </source>
</evidence>
<feature type="compositionally biased region" description="Low complexity" evidence="12">
    <location>
        <begin position="499"/>
        <end position="527"/>
    </location>
</feature>
<feature type="compositionally biased region" description="Polar residues" evidence="12">
    <location>
        <begin position="421"/>
        <end position="439"/>
    </location>
</feature>
<dbReference type="PROSITE" id="PS00973">
    <property type="entry name" value="USP_2"/>
    <property type="match status" value="1"/>
</dbReference>
<dbReference type="PANTHER" id="PTHR21646:SF76">
    <property type="entry name" value="UBIQUITIN CARBOXYL-TERMINAL HYDROLASE 32"/>
    <property type="match status" value="1"/>
</dbReference>
<dbReference type="InterPro" id="IPR038765">
    <property type="entry name" value="Papain-like_cys_pep_sf"/>
</dbReference>
<dbReference type="PROSITE" id="PS00018">
    <property type="entry name" value="EF_HAND_1"/>
    <property type="match status" value="1"/>
</dbReference>
<keyword evidence="17" id="KW-1185">Reference proteome</keyword>
<dbReference type="EC" id="3.4.19.12" evidence="2"/>
<dbReference type="InterPro" id="IPR018247">
    <property type="entry name" value="EF_Hand_1_Ca_BS"/>
</dbReference>
<dbReference type="InterPro" id="IPR018200">
    <property type="entry name" value="USP_CS"/>
</dbReference>
<dbReference type="InterPro" id="IPR050185">
    <property type="entry name" value="Ub_carboxyl-term_hydrolase"/>
</dbReference>
<dbReference type="InterPro" id="IPR002048">
    <property type="entry name" value="EF_hand_dom"/>
</dbReference>
<dbReference type="Gene3D" id="1.10.238.10">
    <property type="entry name" value="EF-hand"/>
    <property type="match status" value="3"/>
</dbReference>
<keyword evidence="4" id="KW-0645">Protease</keyword>
<gene>
    <name evidence="16" type="ORF">L798_03106</name>
</gene>
<protein>
    <recommendedName>
        <fullName evidence="11">Ubiquitin carboxyl-terminal hydrolase 32</fullName>
        <ecNumber evidence="2">3.4.19.12</ecNumber>
    </recommendedName>
</protein>
<feature type="domain" description="DUSP" evidence="15">
    <location>
        <begin position="371"/>
        <end position="609"/>
    </location>
</feature>
<feature type="domain" description="USP" evidence="14">
    <location>
        <begin position="772"/>
        <end position="1608"/>
    </location>
</feature>
<dbReference type="GO" id="GO:0006508">
    <property type="term" value="P:proteolysis"/>
    <property type="evidence" value="ECO:0007669"/>
    <property type="project" value="UniProtKB-KW"/>
</dbReference>
<dbReference type="InterPro" id="IPR001394">
    <property type="entry name" value="Peptidase_C19_UCH"/>
</dbReference>
<evidence type="ECO:0000256" key="2">
    <source>
        <dbReference type="ARBA" id="ARBA00012759"/>
    </source>
</evidence>